<dbReference type="AlphaFoldDB" id="A0A9P6GKU3"/>
<organism evidence="2 3">
    <name type="scientific">Paraphaeosphaeria minitans</name>
    <dbReference type="NCBI Taxonomy" id="565426"/>
    <lineage>
        <taxon>Eukaryota</taxon>
        <taxon>Fungi</taxon>
        <taxon>Dikarya</taxon>
        <taxon>Ascomycota</taxon>
        <taxon>Pezizomycotina</taxon>
        <taxon>Dothideomycetes</taxon>
        <taxon>Pleosporomycetidae</taxon>
        <taxon>Pleosporales</taxon>
        <taxon>Massarineae</taxon>
        <taxon>Didymosphaeriaceae</taxon>
        <taxon>Paraphaeosphaeria</taxon>
    </lineage>
</organism>
<protein>
    <submittedName>
        <fullName evidence="2">Uncharacterized protein</fullName>
    </submittedName>
</protein>
<dbReference type="EMBL" id="WJXW01000004">
    <property type="protein sequence ID" value="KAF9737582.1"/>
    <property type="molecule type" value="Genomic_DNA"/>
</dbReference>
<feature type="region of interest" description="Disordered" evidence="1">
    <location>
        <begin position="38"/>
        <end position="75"/>
    </location>
</feature>
<evidence type="ECO:0000256" key="1">
    <source>
        <dbReference type="SAM" id="MobiDB-lite"/>
    </source>
</evidence>
<keyword evidence="3" id="KW-1185">Reference proteome</keyword>
<accession>A0A9P6GKU3</accession>
<reference evidence="2" key="1">
    <citation type="journal article" date="2020" name="Mol. Plant Microbe Interact.">
        <title>Genome Sequence of the Biocontrol Agent Coniothyrium minitans strain Conio (IMI 134523).</title>
        <authorList>
            <person name="Patel D."/>
            <person name="Shittu T.A."/>
            <person name="Baroncelli R."/>
            <person name="Muthumeenakshi S."/>
            <person name="Osborne T.H."/>
            <person name="Janganan T.K."/>
            <person name="Sreenivasaprasad S."/>
        </authorList>
    </citation>
    <scope>NUCLEOTIDE SEQUENCE</scope>
    <source>
        <strain evidence="2">Conio</strain>
    </source>
</reference>
<dbReference type="Proteomes" id="UP000756921">
    <property type="component" value="Unassembled WGS sequence"/>
</dbReference>
<name>A0A9P6GKU3_9PLEO</name>
<evidence type="ECO:0000313" key="2">
    <source>
        <dbReference type="EMBL" id="KAF9737582.1"/>
    </source>
</evidence>
<proteinExistence type="predicted"/>
<evidence type="ECO:0000313" key="3">
    <source>
        <dbReference type="Proteomes" id="UP000756921"/>
    </source>
</evidence>
<gene>
    <name evidence="2" type="ORF">PMIN01_05361</name>
</gene>
<comment type="caution">
    <text evidence="2">The sequence shown here is derived from an EMBL/GenBank/DDBJ whole genome shotgun (WGS) entry which is preliminary data.</text>
</comment>
<feature type="compositionally biased region" description="Basic residues" evidence="1">
    <location>
        <begin position="56"/>
        <end position="70"/>
    </location>
</feature>
<sequence length="256" mass="27708">MHARMLTSGSRLGCCSFLHVALDIDTKSILDTRSTLDTKSTPLADSREPQQQQQQQHHHHHPGHMLRRPKDHSQRPLRLAAPIKSRLRDLSLAIYGACTATRPCRRATAVVECGVPDFTGARGCACGPCGVTDIRLGGLPYTALELDRSMVQWSAVLDAELETCFAPSSSTAQHSTAQRAPSVRLRAPYRPSAYVQPDGHLANGSGERRVWFAECQRCGCGCPLPPLPNAESDGSVGWICADLPSCASSSRVLCAQ</sequence>